<dbReference type="InterPro" id="IPR003148">
    <property type="entry name" value="RCK_N"/>
</dbReference>
<organism evidence="2 3">
    <name type="scientific">Synergistes jonesii</name>
    <dbReference type="NCBI Taxonomy" id="2754"/>
    <lineage>
        <taxon>Bacteria</taxon>
        <taxon>Thermotogati</taxon>
        <taxon>Synergistota</taxon>
        <taxon>Synergistia</taxon>
        <taxon>Synergistales</taxon>
        <taxon>Synergistaceae</taxon>
        <taxon>Synergistes</taxon>
    </lineage>
</organism>
<dbReference type="EMBL" id="JMKI01000014">
    <property type="protein sequence ID" value="KEJ92854.1"/>
    <property type="molecule type" value="Genomic_DNA"/>
</dbReference>
<dbReference type="InterPro" id="IPR050721">
    <property type="entry name" value="Trk_Ktr_HKT_K-transport"/>
</dbReference>
<dbReference type="InterPro" id="IPR036721">
    <property type="entry name" value="RCK_C_sf"/>
</dbReference>
<evidence type="ECO:0000313" key="2">
    <source>
        <dbReference type="EMBL" id="KEJ92854.1"/>
    </source>
</evidence>
<dbReference type="RefSeq" id="WP_037974968.1">
    <property type="nucleotide sequence ID" value="NZ_JMKI01000014.1"/>
</dbReference>
<dbReference type="Gene3D" id="3.40.50.720">
    <property type="entry name" value="NAD(P)-binding Rossmann-like Domain"/>
    <property type="match status" value="1"/>
</dbReference>
<dbReference type="SUPFAM" id="SSF51735">
    <property type="entry name" value="NAD(P)-binding Rossmann-fold domains"/>
    <property type="match status" value="1"/>
</dbReference>
<dbReference type="PATRIC" id="fig|2754.20.peg.2600"/>
<reference evidence="2 3" key="1">
    <citation type="submission" date="2014-04" db="EMBL/GenBank/DDBJ databases">
        <title>Draft Genome Sequence of Synergistes jonesii.</title>
        <authorList>
            <person name="Coil D.A."/>
            <person name="Eisen J.A."/>
            <person name="Holland-Moritz H.E."/>
        </authorList>
    </citation>
    <scope>NUCLEOTIDE SEQUENCE [LARGE SCALE GENOMIC DNA]</scope>
    <source>
        <strain evidence="2 3">78-1</strain>
    </source>
</reference>
<name>A0A073ISR6_9BACT</name>
<evidence type="ECO:0000259" key="1">
    <source>
        <dbReference type="PROSITE" id="PS51201"/>
    </source>
</evidence>
<dbReference type="eggNOG" id="COG0569">
    <property type="taxonomic scope" value="Bacteria"/>
</dbReference>
<gene>
    <name evidence="2" type="ORF">EH55_00565</name>
</gene>
<dbReference type="PROSITE" id="PS51201">
    <property type="entry name" value="RCK_N"/>
    <property type="match status" value="1"/>
</dbReference>
<dbReference type="GO" id="GO:0006813">
    <property type="term" value="P:potassium ion transport"/>
    <property type="evidence" value="ECO:0007669"/>
    <property type="project" value="InterPro"/>
</dbReference>
<sequence length="249" mass="26949">MDVKGEKKKRSFLVIGLGRFGAALCEKLAERGQYVIGIDSLPQPVNELADRIAVAAQLDVTDESALRKAGAAEADVAVVTIGEAVEKSILCTSILVEMGIPLVIARAANCLHAKVLERVGAHSVIFPERDMGFSIGEKLVYPWYSAFTHIGGGDFLLGRIRPLPDMLGKDMAQLKFSQKYKVIVILMEYGGAQHTPDAARPFEKDDKIWVLGHTADIGRLVAECDIADMPGAEEAKLSGVDQSARGRLY</sequence>
<dbReference type="GeneID" id="90983042"/>
<dbReference type="Gene3D" id="3.30.70.1450">
    <property type="entry name" value="Regulator of K+ conductance, C-terminal domain"/>
    <property type="match status" value="1"/>
</dbReference>
<protein>
    <submittedName>
        <fullName evidence="2">Potassium transporter KtrA</fullName>
    </submittedName>
</protein>
<dbReference type="STRING" id="2754.EH55_00565"/>
<feature type="domain" description="RCK N-terminal" evidence="1">
    <location>
        <begin position="9"/>
        <end position="126"/>
    </location>
</feature>
<dbReference type="InterPro" id="IPR036291">
    <property type="entry name" value="NAD(P)-bd_dom_sf"/>
</dbReference>
<dbReference type="PANTHER" id="PTHR43833">
    <property type="entry name" value="POTASSIUM CHANNEL PROTEIN 2-RELATED-RELATED"/>
    <property type="match status" value="1"/>
</dbReference>
<keyword evidence="3" id="KW-1185">Reference proteome</keyword>
<dbReference type="OrthoDB" id="9776294at2"/>
<dbReference type="AlphaFoldDB" id="A0A073ISR6"/>
<proteinExistence type="predicted"/>
<dbReference type="Pfam" id="PF02254">
    <property type="entry name" value="TrkA_N"/>
    <property type="match status" value="1"/>
</dbReference>
<dbReference type="SUPFAM" id="SSF116726">
    <property type="entry name" value="TrkA C-terminal domain-like"/>
    <property type="match status" value="1"/>
</dbReference>
<accession>A0A073ISR6</accession>
<comment type="caution">
    <text evidence="2">The sequence shown here is derived from an EMBL/GenBank/DDBJ whole genome shotgun (WGS) entry which is preliminary data.</text>
</comment>
<evidence type="ECO:0000313" key="3">
    <source>
        <dbReference type="Proteomes" id="UP000027665"/>
    </source>
</evidence>
<dbReference type="Proteomes" id="UP000027665">
    <property type="component" value="Unassembled WGS sequence"/>
</dbReference>
<dbReference type="PANTHER" id="PTHR43833:SF7">
    <property type="entry name" value="KTR SYSTEM POTASSIUM UPTAKE PROTEIN C"/>
    <property type="match status" value="1"/>
</dbReference>